<dbReference type="AlphaFoldDB" id="A0A6N7VSX8"/>
<name>A0A6N7VSX8_9ACTO</name>
<evidence type="ECO:0000256" key="6">
    <source>
        <dbReference type="SAM" id="MobiDB-lite"/>
    </source>
</evidence>
<protein>
    <submittedName>
        <fullName evidence="9">Thioredoxin domain-containing protein</fullName>
    </submittedName>
</protein>
<dbReference type="EMBL" id="VULO01000010">
    <property type="protein sequence ID" value="MSS84879.1"/>
    <property type="molecule type" value="Genomic_DNA"/>
</dbReference>
<proteinExistence type="inferred from homology"/>
<evidence type="ECO:0000256" key="2">
    <source>
        <dbReference type="ARBA" id="ARBA00022729"/>
    </source>
</evidence>
<evidence type="ECO:0000256" key="3">
    <source>
        <dbReference type="ARBA" id="ARBA00023002"/>
    </source>
</evidence>
<keyword evidence="4" id="KW-1015">Disulfide bond</keyword>
<dbReference type="InterPro" id="IPR036249">
    <property type="entry name" value="Thioredoxin-like_sf"/>
</dbReference>
<organism evidence="9 10">
    <name type="scientific">Scrofimicrobium canadense</name>
    <dbReference type="NCBI Taxonomy" id="2652290"/>
    <lineage>
        <taxon>Bacteria</taxon>
        <taxon>Bacillati</taxon>
        <taxon>Actinomycetota</taxon>
        <taxon>Actinomycetes</taxon>
        <taxon>Actinomycetales</taxon>
        <taxon>Actinomycetaceae</taxon>
        <taxon>Scrofimicrobium</taxon>
    </lineage>
</organism>
<keyword evidence="10" id="KW-1185">Reference proteome</keyword>
<dbReference type="InterPro" id="IPR012336">
    <property type="entry name" value="Thioredoxin-like_fold"/>
</dbReference>
<evidence type="ECO:0000256" key="1">
    <source>
        <dbReference type="ARBA" id="ARBA00005791"/>
    </source>
</evidence>
<evidence type="ECO:0000259" key="8">
    <source>
        <dbReference type="PROSITE" id="PS51352"/>
    </source>
</evidence>
<feature type="region of interest" description="Disordered" evidence="6">
    <location>
        <begin position="51"/>
        <end position="71"/>
    </location>
</feature>
<evidence type="ECO:0000313" key="9">
    <source>
        <dbReference type="EMBL" id="MSS84879.1"/>
    </source>
</evidence>
<dbReference type="SUPFAM" id="SSF52833">
    <property type="entry name" value="Thioredoxin-like"/>
    <property type="match status" value="1"/>
</dbReference>
<dbReference type="Proteomes" id="UP000470875">
    <property type="component" value="Unassembled WGS sequence"/>
</dbReference>
<dbReference type="Pfam" id="PF13462">
    <property type="entry name" value="Thioredoxin_4"/>
    <property type="match status" value="1"/>
</dbReference>
<evidence type="ECO:0000256" key="7">
    <source>
        <dbReference type="SAM" id="Phobius"/>
    </source>
</evidence>
<comment type="caution">
    <text evidence="9">The sequence shown here is derived from an EMBL/GenBank/DDBJ whole genome shotgun (WGS) entry which is preliminary data.</text>
</comment>
<keyword evidence="2" id="KW-0732">Signal</keyword>
<dbReference type="Gene3D" id="3.40.30.10">
    <property type="entry name" value="Glutaredoxin"/>
    <property type="match status" value="1"/>
</dbReference>
<feature type="compositionally biased region" description="Polar residues" evidence="6">
    <location>
        <begin position="57"/>
        <end position="71"/>
    </location>
</feature>
<keyword evidence="7" id="KW-0812">Transmembrane</keyword>
<dbReference type="PANTHER" id="PTHR13887">
    <property type="entry name" value="GLUTATHIONE S-TRANSFERASE KAPPA"/>
    <property type="match status" value="1"/>
</dbReference>
<comment type="similarity">
    <text evidence="1">Belongs to the thioredoxin family. DsbA subfamily.</text>
</comment>
<gene>
    <name evidence="9" type="ORF">FYJ24_08900</name>
</gene>
<dbReference type="InterPro" id="IPR013766">
    <property type="entry name" value="Thioredoxin_domain"/>
</dbReference>
<dbReference type="GO" id="GO:0016491">
    <property type="term" value="F:oxidoreductase activity"/>
    <property type="evidence" value="ECO:0007669"/>
    <property type="project" value="UniProtKB-KW"/>
</dbReference>
<keyword evidence="7" id="KW-0472">Membrane</keyword>
<accession>A0A6N7VSX8</accession>
<feature type="domain" description="Thioredoxin" evidence="8">
    <location>
        <begin position="59"/>
        <end position="249"/>
    </location>
</feature>
<keyword evidence="7" id="KW-1133">Transmembrane helix</keyword>
<evidence type="ECO:0000313" key="10">
    <source>
        <dbReference type="Proteomes" id="UP000470875"/>
    </source>
</evidence>
<evidence type="ECO:0000256" key="4">
    <source>
        <dbReference type="ARBA" id="ARBA00023157"/>
    </source>
</evidence>
<keyword evidence="5" id="KW-0676">Redox-active center</keyword>
<keyword evidence="3" id="KW-0560">Oxidoreductase</keyword>
<feature type="transmembrane region" description="Helical" evidence="7">
    <location>
        <begin position="20"/>
        <end position="39"/>
    </location>
</feature>
<dbReference type="PROSITE" id="PS51352">
    <property type="entry name" value="THIOREDOXIN_2"/>
    <property type="match status" value="1"/>
</dbReference>
<sequence>MTQATPTHHLQARLRRSRMAIVILAVIVVFLLIVVVAQATRGATPFAGVQSDDHDVASTQSEAQQPNQQTPYIRGIEGDPMAIGDVDAPVVMVEWTDYRCPFCAVFTNETLPRLVQEYVDKGLLRIEFNDVAFFGEDSLSAAVAARAAANQGKYLDFMEALYADAPEQGHPDMPREKLIGFAEAAGVSDMAKFQSDLDSPDLYEAVQSSQSQAQQWGIQGVPAFVVAGQYFSGAQPLETFRQLIDEQLGE</sequence>
<evidence type="ECO:0000256" key="5">
    <source>
        <dbReference type="ARBA" id="ARBA00023284"/>
    </source>
</evidence>
<dbReference type="RefSeq" id="WP_154545626.1">
    <property type="nucleotide sequence ID" value="NZ_VULO01000010.1"/>
</dbReference>
<dbReference type="PANTHER" id="PTHR13887:SF14">
    <property type="entry name" value="DISULFIDE BOND FORMATION PROTEIN D"/>
    <property type="match status" value="1"/>
</dbReference>
<reference evidence="9 10" key="1">
    <citation type="submission" date="2019-08" db="EMBL/GenBank/DDBJ databases">
        <title>In-depth cultivation of the pig gut microbiome towards novel bacterial diversity and tailored functional studies.</title>
        <authorList>
            <person name="Wylensek D."/>
            <person name="Hitch T.C.A."/>
            <person name="Clavel T."/>
        </authorList>
    </citation>
    <scope>NUCLEOTIDE SEQUENCE [LARGE SCALE GENOMIC DNA]</scope>
    <source>
        <strain evidence="9 10">WB03_NA08</strain>
    </source>
</reference>